<dbReference type="EMBL" id="FNQH01000001">
    <property type="protein sequence ID" value="SDZ95237.1"/>
    <property type="molecule type" value="Genomic_DNA"/>
</dbReference>
<proteinExistence type="predicted"/>
<comment type="caution">
    <text evidence="1">The sequence shown here is derived from an EMBL/GenBank/DDBJ whole genome shotgun (WGS) entry which is preliminary data.</text>
</comment>
<protein>
    <submittedName>
        <fullName evidence="1">Uncharacterized protein</fullName>
    </submittedName>
</protein>
<accession>A0AB37ZXD0</accession>
<dbReference type="RefSeq" id="WP_086986769.1">
    <property type="nucleotide sequence ID" value="NZ_FJNA01000002.1"/>
</dbReference>
<reference evidence="1 2" key="1">
    <citation type="submission" date="2016-10" db="EMBL/GenBank/DDBJ databases">
        <authorList>
            <person name="Varghese N."/>
            <person name="Submissions S."/>
        </authorList>
    </citation>
    <scope>NUCLEOTIDE SEQUENCE [LARGE SCALE GENOMIC DNA]</scope>
    <source>
        <strain evidence="1 2">DSM 14526</strain>
    </source>
</reference>
<sequence>MYHIYRARKKKRLVYAEAWDFKHNARNEWYIGYTNELTYKVIDELDLQYMGYMTHEELETIIG</sequence>
<evidence type="ECO:0000313" key="1">
    <source>
        <dbReference type="EMBL" id="SDZ95237.1"/>
    </source>
</evidence>
<evidence type="ECO:0000313" key="2">
    <source>
        <dbReference type="Proteomes" id="UP000199042"/>
    </source>
</evidence>
<dbReference type="Proteomes" id="UP000199042">
    <property type="component" value="Unassembled WGS sequence"/>
</dbReference>
<keyword evidence="2" id="KW-1185">Reference proteome</keyword>
<organism evidence="1 2">
    <name type="scientific">Trichococcus collinsii</name>
    <dbReference type="NCBI Taxonomy" id="157076"/>
    <lineage>
        <taxon>Bacteria</taxon>
        <taxon>Bacillati</taxon>
        <taxon>Bacillota</taxon>
        <taxon>Bacilli</taxon>
        <taxon>Lactobacillales</taxon>
        <taxon>Carnobacteriaceae</taxon>
        <taxon>Trichococcus</taxon>
    </lineage>
</organism>
<gene>
    <name evidence="1" type="ORF">SAMN04488525_101708</name>
</gene>
<dbReference type="AlphaFoldDB" id="A0AB37ZXD0"/>
<name>A0AB37ZXD0_9LACT</name>